<reference evidence="2" key="1">
    <citation type="submission" date="2018-08" db="EMBL/GenBank/DDBJ databases">
        <title>HSV2 whole genome sequences from clinical isolates.</title>
        <authorList>
            <person name="Roychoudhury P."/>
            <person name="Greninger A.L."/>
            <person name="Jerome K.R."/>
            <person name="Johnston C."/>
            <person name="Wald A."/>
            <person name="Xie H."/>
        </authorList>
    </citation>
    <scope>NUCLEOTIDE SEQUENCE</scope>
    <source>
        <strain evidence="2">2006-13869CAM</strain>
    </source>
</reference>
<accession>A0A481TFG7</accession>
<feature type="region of interest" description="Disordered" evidence="1">
    <location>
        <begin position="1"/>
        <end position="26"/>
    </location>
</feature>
<sequence length="127" mass="13586">MAPESNPDAPRAMASAGTAPGISMPSCRRLSRRSAYTLPFARSRRSTARAVMVLAVARSSVWSSHRKRLWPRAKNAAAARLTSSRWATSSGFTRVLVSRGTSPGAAGSTPWRTNVAITTWVARAPCS</sequence>
<protein>
    <submittedName>
        <fullName evidence="2">Uncharacterized protein</fullName>
    </submittedName>
</protein>
<evidence type="ECO:0000313" key="2">
    <source>
        <dbReference type="EMBL" id="QBH80104.1"/>
    </source>
</evidence>
<evidence type="ECO:0000256" key="1">
    <source>
        <dbReference type="SAM" id="MobiDB-lite"/>
    </source>
</evidence>
<organism evidence="2">
    <name type="scientific">Human herpesvirus 2</name>
    <name type="common">HHV-2</name>
    <name type="synonym">Human herpes simplex virus 2</name>
    <dbReference type="NCBI Taxonomy" id="10310"/>
    <lineage>
        <taxon>Viruses</taxon>
        <taxon>Duplodnaviria</taxon>
        <taxon>Heunggongvirae</taxon>
        <taxon>Peploviricota</taxon>
        <taxon>Herviviricetes</taxon>
        <taxon>Herpesvirales</taxon>
        <taxon>Orthoherpesviridae</taxon>
        <taxon>Alphaherpesvirinae</taxon>
        <taxon>Simplexvirus</taxon>
        <taxon>Simplexvirus humanalpha2</taxon>
    </lineage>
</organism>
<name>A0A481TFG7_HHV2</name>
<dbReference type="EMBL" id="MH790603">
    <property type="protein sequence ID" value="QBH80104.1"/>
    <property type="molecule type" value="Genomic_DNA"/>
</dbReference>
<proteinExistence type="predicted"/>
<organismHost>
    <name type="scientific">Homo sapiens</name>
    <name type="common">Human</name>
    <dbReference type="NCBI Taxonomy" id="9606"/>
</organismHost>